<dbReference type="AlphaFoldDB" id="A0A8D3Y443"/>
<dbReference type="KEGG" id="pbm:CL52_18450"/>
<accession>A0A8D3Y443</accession>
<dbReference type="EMBL" id="CP007511">
    <property type="protein sequence ID" value="AJE16923.1"/>
    <property type="molecule type" value="Genomic_DNA"/>
</dbReference>
<dbReference type="SUPFAM" id="SSF53756">
    <property type="entry name" value="UDP-Glycosyltransferase/glycogen phosphorylase"/>
    <property type="match status" value="1"/>
</dbReference>
<evidence type="ECO:0000313" key="1">
    <source>
        <dbReference type="EMBL" id="AJE16923.1"/>
    </source>
</evidence>
<evidence type="ECO:0008006" key="3">
    <source>
        <dbReference type="Google" id="ProtNLM"/>
    </source>
</evidence>
<proteinExistence type="predicted"/>
<reference evidence="1 2" key="2">
    <citation type="journal article" name="Genome Announc.">
        <title>Complete Genome Sequence of Pseudomonas balearica DSM 6083T.</title>
        <authorList>
            <person name="Bennasar-Figueras A."/>
            <person name="Salva-Serra F."/>
            <person name="Jaen-Luchoro D."/>
            <person name="Segui C."/>
            <person name="Aliaga F."/>
            <person name="Busquets A."/>
            <person name="Gomila M."/>
            <person name="Moore E.R."/>
            <person name="Lalucat J."/>
        </authorList>
    </citation>
    <scope>NUCLEOTIDE SEQUENCE [LARGE SCALE GENOMIC DNA]</scope>
    <source>
        <strain evidence="2">DSM 6083</strain>
    </source>
</reference>
<reference evidence="2" key="1">
    <citation type="submission" date="2014-03" db="EMBL/GenBank/DDBJ databases">
        <title>Complete genome of Pseudomonas balearica DSM 6083T, a sewage water isolate from an enrichment with 2-methylnaphthalene.</title>
        <authorList>
            <person name="Salva-Serra F."/>
            <person name="Jaen-Luchoro D."/>
            <person name="Busquets A."/>
            <person name="Pena A."/>
            <person name="Gomila M."/>
            <person name="Bosch R."/>
            <person name="Nogales B."/>
            <person name="Garcia-Valdes E."/>
            <person name="Lalucat J."/>
            <person name="Bennasar A."/>
        </authorList>
    </citation>
    <scope>NUCLEOTIDE SEQUENCE [LARGE SCALE GENOMIC DNA]</scope>
    <source>
        <strain evidence="2">DSM 6083</strain>
    </source>
</reference>
<dbReference type="Proteomes" id="UP000031271">
    <property type="component" value="Chromosome"/>
</dbReference>
<protein>
    <recommendedName>
        <fullName evidence="3">CDP-Glycerol:Poly(Glycerophosphate) glycerophosphotransferase</fullName>
    </recommendedName>
</protein>
<sequence length="423" mass="47673">MAERKALSVKSSVELTLRQLRDFVLNEPVRRGKGRVAAWRLRFRLAGKSLLVLLLSLGRRVPVASCDVLLIHPSRKSYEQGRKAALLQALRSSGLHVEEFIEESDDVLIRARQFARPAKSVPFLLYWHAAHAAFLLRRYRAKVVLTERNGWIVPSFIKALRTEGMRVMHMAHSVPSGQSSRYAYFDYDYYLMFGRSSYDYLSSLGEAFGECCAVFAGPYYLTDQKKTVLVDRGSQRTPRLLFLGSGPDYEPTESYQQYCNWVLRWLEQHRDAALSVKLHPRGHGKPWLDYAARSERITILGTDETLEQCAGRFDLVLCGYTNAVLDVARAGVPFVLLGQGEDYFSVARYGLPVSVDEAHLAPCVESVLSQPEKARGRLFEFLNYHIGHADKPLDSLVHSVRLAANGSELPGLRLSAPPPDINT</sequence>
<organism evidence="1 2">
    <name type="scientific">Stutzerimonas balearica DSM 6083</name>
    <dbReference type="NCBI Taxonomy" id="1123016"/>
    <lineage>
        <taxon>Bacteria</taxon>
        <taxon>Pseudomonadati</taxon>
        <taxon>Pseudomonadota</taxon>
        <taxon>Gammaproteobacteria</taxon>
        <taxon>Pseudomonadales</taxon>
        <taxon>Pseudomonadaceae</taxon>
        <taxon>Stutzerimonas</taxon>
    </lineage>
</organism>
<gene>
    <name evidence="1" type="ORF">CL52_18450</name>
</gene>
<evidence type="ECO:0000313" key="2">
    <source>
        <dbReference type="Proteomes" id="UP000031271"/>
    </source>
</evidence>
<name>A0A8D3Y443_9GAMM</name>